<reference evidence="7 8" key="1">
    <citation type="submission" date="2016-02" db="EMBL/GenBank/DDBJ databases">
        <title>Genome analysis of coral dinoflagellate symbionts highlights evolutionary adaptations to a symbiotic lifestyle.</title>
        <authorList>
            <person name="Aranda M."/>
            <person name="Li Y."/>
            <person name="Liew Y.J."/>
            <person name="Baumgarten S."/>
            <person name="Simakov O."/>
            <person name="Wilson M."/>
            <person name="Piel J."/>
            <person name="Ashoor H."/>
            <person name="Bougouffa S."/>
            <person name="Bajic V.B."/>
            <person name="Ryu T."/>
            <person name="Ravasi T."/>
            <person name="Bayer T."/>
            <person name="Micklem G."/>
            <person name="Kim H."/>
            <person name="Bhak J."/>
            <person name="Lajeunesse T.C."/>
            <person name="Voolstra C.R."/>
        </authorList>
    </citation>
    <scope>NUCLEOTIDE SEQUENCE [LARGE SCALE GENOMIC DNA]</scope>
    <source>
        <strain evidence="7 8">CCMP2467</strain>
    </source>
</reference>
<dbReference type="OrthoDB" id="10281823at2759"/>
<keyword evidence="1 4" id="KW-0479">Metal-binding</keyword>
<evidence type="ECO:0000256" key="1">
    <source>
        <dbReference type="ARBA" id="ARBA00022723"/>
    </source>
</evidence>
<proteinExistence type="predicted"/>
<feature type="zinc finger region" description="C3H1-type" evidence="4">
    <location>
        <begin position="199"/>
        <end position="222"/>
    </location>
</feature>
<accession>A0A1Q9F312</accession>
<evidence type="ECO:0000259" key="6">
    <source>
        <dbReference type="PROSITE" id="PS50103"/>
    </source>
</evidence>
<feature type="region of interest" description="Disordered" evidence="5">
    <location>
        <begin position="1"/>
        <end position="59"/>
    </location>
</feature>
<comment type="caution">
    <text evidence="7">The sequence shown here is derived from an EMBL/GenBank/DDBJ whole genome shotgun (WGS) entry which is preliminary data.</text>
</comment>
<dbReference type="InterPro" id="IPR036855">
    <property type="entry name" value="Znf_CCCH_sf"/>
</dbReference>
<gene>
    <name evidence="7" type="ORF">AK812_SmicGene1854</name>
</gene>
<dbReference type="EMBL" id="LSRX01000020">
    <property type="protein sequence ID" value="OLQ14090.1"/>
    <property type="molecule type" value="Genomic_DNA"/>
</dbReference>
<keyword evidence="3 4" id="KW-0862">Zinc</keyword>
<sequence>MSSLKVKNTFLELDDPEESLVPTPRRASSEPPTSRSLPFDLPETPPKDPRDATASETTGLADADVYSVCSLCTTSEEELAHADATLRQKPPAAPQMIVTPPPAVSEGFRAVALAAFSALATYGPTEMQPSCYGYQVVVKLPRQSFEARAGFLRIAQESVLQAAENSSATYVLGYRASPFLETPLGFSALLCHVPDSSCACWDILQWGMCNFGDTCRWAHPTMRATLNVMAAVLE</sequence>
<protein>
    <recommendedName>
        <fullName evidence="6">C3H1-type domain-containing protein</fullName>
    </recommendedName>
</protein>
<dbReference type="SUPFAM" id="SSF90229">
    <property type="entry name" value="CCCH zinc finger"/>
    <property type="match status" value="1"/>
</dbReference>
<dbReference type="GO" id="GO:0008270">
    <property type="term" value="F:zinc ion binding"/>
    <property type="evidence" value="ECO:0007669"/>
    <property type="project" value="UniProtKB-KW"/>
</dbReference>
<evidence type="ECO:0000313" key="8">
    <source>
        <dbReference type="Proteomes" id="UP000186817"/>
    </source>
</evidence>
<dbReference type="Proteomes" id="UP000186817">
    <property type="component" value="Unassembled WGS sequence"/>
</dbReference>
<feature type="domain" description="C3H1-type" evidence="6">
    <location>
        <begin position="199"/>
        <end position="222"/>
    </location>
</feature>
<keyword evidence="2 4" id="KW-0863">Zinc-finger</keyword>
<dbReference type="PROSITE" id="PS50103">
    <property type="entry name" value="ZF_C3H1"/>
    <property type="match status" value="1"/>
</dbReference>
<dbReference type="AlphaFoldDB" id="A0A1Q9F312"/>
<evidence type="ECO:0000256" key="3">
    <source>
        <dbReference type="ARBA" id="ARBA00022833"/>
    </source>
</evidence>
<evidence type="ECO:0000256" key="4">
    <source>
        <dbReference type="PROSITE-ProRule" id="PRU00723"/>
    </source>
</evidence>
<name>A0A1Q9F312_SYMMI</name>
<dbReference type="InterPro" id="IPR000571">
    <property type="entry name" value="Znf_CCCH"/>
</dbReference>
<evidence type="ECO:0000256" key="5">
    <source>
        <dbReference type="SAM" id="MobiDB-lite"/>
    </source>
</evidence>
<organism evidence="7 8">
    <name type="scientific">Symbiodinium microadriaticum</name>
    <name type="common">Dinoflagellate</name>
    <name type="synonym">Zooxanthella microadriatica</name>
    <dbReference type="NCBI Taxonomy" id="2951"/>
    <lineage>
        <taxon>Eukaryota</taxon>
        <taxon>Sar</taxon>
        <taxon>Alveolata</taxon>
        <taxon>Dinophyceae</taxon>
        <taxon>Suessiales</taxon>
        <taxon>Symbiodiniaceae</taxon>
        <taxon>Symbiodinium</taxon>
    </lineage>
</organism>
<evidence type="ECO:0000313" key="7">
    <source>
        <dbReference type="EMBL" id="OLQ14090.1"/>
    </source>
</evidence>
<keyword evidence="8" id="KW-1185">Reference proteome</keyword>
<evidence type="ECO:0000256" key="2">
    <source>
        <dbReference type="ARBA" id="ARBA00022771"/>
    </source>
</evidence>